<protein>
    <submittedName>
        <fullName evidence="2">Glycosyltransferase family 4 protein</fullName>
        <ecNumber evidence="2">2.4.-.-</ecNumber>
    </submittedName>
</protein>
<gene>
    <name evidence="2" type="ORF">ACGRHZ_14285</name>
</gene>
<evidence type="ECO:0000313" key="2">
    <source>
        <dbReference type="EMBL" id="MFH0272480.1"/>
    </source>
</evidence>
<reference evidence="2 3" key="1">
    <citation type="submission" date="2024-10" db="EMBL/GenBank/DDBJ databases">
        <authorList>
            <person name="Yibar A."/>
            <person name="Saticioglu I.B."/>
            <person name="Duman M."/>
            <person name="Ajmi N."/>
            <person name="Gurler F."/>
            <person name="Ay H."/>
            <person name="Onuk E."/>
            <person name="Guler S."/>
            <person name="Romalde J.L."/>
        </authorList>
    </citation>
    <scope>NUCLEOTIDE SEQUENCE [LARGE SCALE GENOMIC DNA]</scope>
    <source>
        <strain evidence="2 3">1-TCBS-A</strain>
    </source>
</reference>
<feature type="domain" description="Glycosyl transferase family 1" evidence="1">
    <location>
        <begin position="187"/>
        <end position="324"/>
    </location>
</feature>
<dbReference type="PANTHER" id="PTHR45947">
    <property type="entry name" value="SULFOQUINOVOSYL TRANSFERASE SQD2"/>
    <property type="match status" value="1"/>
</dbReference>
<sequence>MKKIIHICNNYFSSKVHQSLISELSPSYENLVIVPLKNKFRNLNSSKDIHVQFYHDFLSYFQLIKSVFLFLKSYTLYSKNRDSIILAHTLWSDGLQALYCSWFFGIRYNIVVRNSDVNFFIPKLIQYRFLVKLIVSKADNVIFVNHSHERKIKLMYPNIYSLICSSHVIPNGVDDFWVENTYDNLSVRENKVLYVGRFNKDKNIESLICAVNLARINIPELTLELVGGTYEELDMLVQCEIPNFVTVHGSISNKFELLNIYRECTVFAMVSKAETFGLVYLEALSQGCSVICTKDEGIDGIFTWPEVIPCKYNDTKAISEAIIKQVSMFNKNGTNIGHRNSIYNYTWRRVGEMYKALIK</sequence>
<dbReference type="EC" id="2.4.-.-" evidence="2"/>
<dbReference type="Proteomes" id="UP001607221">
    <property type="component" value="Unassembled WGS sequence"/>
</dbReference>
<keyword evidence="2" id="KW-0328">Glycosyltransferase</keyword>
<dbReference type="EMBL" id="JBIHSE010000001">
    <property type="protein sequence ID" value="MFH0272480.1"/>
    <property type="molecule type" value="Genomic_DNA"/>
</dbReference>
<keyword evidence="2" id="KW-0808">Transferase</keyword>
<dbReference type="InterPro" id="IPR001296">
    <property type="entry name" value="Glyco_trans_1"/>
</dbReference>
<dbReference type="Pfam" id="PF00534">
    <property type="entry name" value="Glycos_transf_1"/>
    <property type="match status" value="1"/>
</dbReference>
<dbReference type="SUPFAM" id="SSF53756">
    <property type="entry name" value="UDP-Glycosyltransferase/glycogen phosphorylase"/>
    <property type="match status" value="1"/>
</dbReference>
<dbReference type="RefSeq" id="WP_394632301.1">
    <property type="nucleotide sequence ID" value="NZ_JBIHSE010000001.1"/>
</dbReference>
<comment type="caution">
    <text evidence="2">The sequence shown here is derived from an EMBL/GenBank/DDBJ whole genome shotgun (WGS) entry which is preliminary data.</text>
</comment>
<dbReference type="PANTHER" id="PTHR45947:SF3">
    <property type="entry name" value="SULFOQUINOVOSYL TRANSFERASE SQD2"/>
    <property type="match status" value="1"/>
</dbReference>
<dbReference type="CDD" id="cd03801">
    <property type="entry name" value="GT4_PimA-like"/>
    <property type="match status" value="1"/>
</dbReference>
<proteinExistence type="predicted"/>
<accession>A0ABW7J816</accession>
<dbReference type="GO" id="GO:0016757">
    <property type="term" value="F:glycosyltransferase activity"/>
    <property type="evidence" value="ECO:0007669"/>
    <property type="project" value="UniProtKB-KW"/>
</dbReference>
<evidence type="ECO:0000313" key="3">
    <source>
        <dbReference type="Proteomes" id="UP001607221"/>
    </source>
</evidence>
<dbReference type="InterPro" id="IPR050194">
    <property type="entry name" value="Glycosyltransferase_grp1"/>
</dbReference>
<dbReference type="Gene3D" id="3.40.50.2000">
    <property type="entry name" value="Glycogen Phosphorylase B"/>
    <property type="match status" value="2"/>
</dbReference>
<evidence type="ECO:0000259" key="1">
    <source>
        <dbReference type="Pfam" id="PF00534"/>
    </source>
</evidence>
<keyword evidence="3" id="KW-1185">Reference proteome</keyword>
<organism evidence="2 3">
    <name type="scientific">Vibrio jasicida</name>
    <dbReference type="NCBI Taxonomy" id="766224"/>
    <lineage>
        <taxon>Bacteria</taxon>
        <taxon>Pseudomonadati</taxon>
        <taxon>Pseudomonadota</taxon>
        <taxon>Gammaproteobacteria</taxon>
        <taxon>Vibrionales</taxon>
        <taxon>Vibrionaceae</taxon>
        <taxon>Vibrio</taxon>
    </lineage>
</organism>
<name>A0ABW7J816_9VIBR</name>